<dbReference type="InterPro" id="IPR010259">
    <property type="entry name" value="S8pro/Inhibitor_I9"/>
</dbReference>
<dbReference type="RefSeq" id="WP_219666972.1">
    <property type="nucleotide sequence ID" value="NZ_WTFF01000063.1"/>
</dbReference>
<evidence type="ECO:0000259" key="8">
    <source>
        <dbReference type="Pfam" id="PF00082"/>
    </source>
</evidence>
<evidence type="ECO:0000256" key="2">
    <source>
        <dbReference type="ARBA" id="ARBA00022670"/>
    </source>
</evidence>
<dbReference type="Gene3D" id="3.40.50.200">
    <property type="entry name" value="Peptidase S8/S53 domain"/>
    <property type="match status" value="1"/>
</dbReference>
<evidence type="ECO:0000256" key="4">
    <source>
        <dbReference type="ARBA" id="ARBA00022825"/>
    </source>
</evidence>
<keyword evidence="4 5" id="KW-0720">Serine protease</keyword>
<feature type="active site" description="Charge relay system" evidence="5">
    <location>
        <position position="168"/>
    </location>
</feature>
<feature type="active site" description="Charge relay system" evidence="5">
    <location>
        <position position="200"/>
    </location>
</feature>
<evidence type="ECO:0000313" key="11">
    <source>
        <dbReference type="Proteomes" id="UP000812013"/>
    </source>
</evidence>
<keyword evidence="2 5" id="KW-0645">Protease</keyword>
<feature type="chain" id="PRO_5045639757" evidence="7">
    <location>
        <begin position="18"/>
        <end position="412"/>
    </location>
</feature>
<dbReference type="Proteomes" id="UP000812013">
    <property type="component" value="Unassembled WGS sequence"/>
</dbReference>
<gene>
    <name evidence="10" type="ORF">GPJ59_11880</name>
</gene>
<sequence length="412" mass="41613">MTSLSALLPAAALLATAALPLQPEGGPSPRTPAAPYVVVLKDVEDVEDADNVKDGSAGDRTGGGVAPRARALTRALAAEAAEAGDDVGPLYDTVLSGFAVRTTAARAAELAADPRVAYVEPDAEFHVTGTAQPDAPWQLDRLDQRELPLDATYTYERTGAGVTVYVLDTGINTFHREFGGRARTGANAVLLEGAADCNGHGTHVAGSIGGATYGVAKEVRLVGVKVATCRGSARLSAILRGLDWTVKDAQAHRTLPAVANMSLGGDRSPSMDRAVRRAVRAGITVTVAAGNDGGDACAGSPAAVPDALTVGATDRLDRRAAYSNHGPCVDLFAPGSRITSAWMGLPTATGTMSGTSMAAPHVAGVAALVLAAHPGATPAQVGRAVLGAALPGKVTGVPATTPNLLLHSPVPG</sequence>
<dbReference type="InterPro" id="IPR037045">
    <property type="entry name" value="S8pro/Inhibitor_I9_sf"/>
</dbReference>
<dbReference type="InterPro" id="IPR015500">
    <property type="entry name" value="Peptidase_S8_subtilisin-rel"/>
</dbReference>
<keyword evidence="7" id="KW-0732">Signal</keyword>
<dbReference type="InterPro" id="IPR036852">
    <property type="entry name" value="Peptidase_S8/S53_dom_sf"/>
</dbReference>
<dbReference type="CDD" id="cd04077">
    <property type="entry name" value="Peptidases_S8_PCSK9_ProteinaseK_like"/>
    <property type="match status" value="1"/>
</dbReference>
<evidence type="ECO:0000256" key="5">
    <source>
        <dbReference type="PROSITE-ProRule" id="PRU01240"/>
    </source>
</evidence>
<dbReference type="InterPro" id="IPR000209">
    <property type="entry name" value="Peptidase_S8/S53_dom"/>
</dbReference>
<evidence type="ECO:0000256" key="3">
    <source>
        <dbReference type="ARBA" id="ARBA00022801"/>
    </source>
</evidence>
<comment type="similarity">
    <text evidence="1 5 6">Belongs to the peptidase S8 family.</text>
</comment>
<dbReference type="SUPFAM" id="SSF52743">
    <property type="entry name" value="Subtilisin-like"/>
    <property type="match status" value="1"/>
</dbReference>
<dbReference type="PROSITE" id="PS00137">
    <property type="entry name" value="SUBTILASE_HIS"/>
    <property type="match status" value="1"/>
</dbReference>
<dbReference type="EMBL" id="WTFF01000063">
    <property type="protein sequence ID" value="MBW5482565.1"/>
    <property type="molecule type" value="Genomic_DNA"/>
</dbReference>
<dbReference type="PRINTS" id="PR00723">
    <property type="entry name" value="SUBTILISIN"/>
</dbReference>
<name>A0ABS6Z485_9ACTN</name>
<organism evidence="10 11">
    <name type="scientific">Streptomyces bambusae</name>
    <dbReference type="NCBI Taxonomy" id="1550616"/>
    <lineage>
        <taxon>Bacteria</taxon>
        <taxon>Bacillati</taxon>
        <taxon>Actinomycetota</taxon>
        <taxon>Actinomycetes</taxon>
        <taxon>Kitasatosporales</taxon>
        <taxon>Streptomycetaceae</taxon>
        <taxon>Streptomyces</taxon>
    </lineage>
</organism>
<dbReference type="InterPro" id="IPR023827">
    <property type="entry name" value="Peptidase_S8_Asp-AS"/>
</dbReference>
<feature type="domain" description="Peptidase S8/S53" evidence="8">
    <location>
        <begin position="159"/>
        <end position="389"/>
    </location>
</feature>
<evidence type="ECO:0000256" key="7">
    <source>
        <dbReference type="SAM" id="SignalP"/>
    </source>
</evidence>
<dbReference type="InterPro" id="IPR050131">
    <property type="entry name" value="Peptidase_S8_subtilisin-like"/>
</dbReference>
<reference evidence="10 11" key="1">
    <citation type="submission" date="2019-12" db="EMBL/GenBank/DDBJ databases">
        <title>Genome sequence of Streptomyces bambusae.</title>
        <authorList>
            <person name="Bansal K."/>
            <person name="Choksket S."/>
            <person name="Korpole S."/>
            <person name="Patil P.B."/>
        </authorList>
    </citation>
    <scope>NUCLEOTIDE SEQUENCE [LARGE SCALE GENOMIC DNA]</scope>
    <source>
        <strain evidence="10 11">SK60</strain>
    </source>
</reference>
<dbReference type="Pfam" id="PF00082">
    <property type="entry name" value="Peptidase_S8"/>
    <property type="match status" value="1"/>
</dbReference>
<dbReference type="PANTHER" id="PTHR43806:SF11">
    <property type="entry name" value="CEREVISIN-RELATED"/>
    <property type="match status" value="1"/>
</dbReference>
<evidence type="ECO:0000256" key="6">
    <source>
        <dbReference type="RuleBase" id="RU003355"/>
    </source>
</evidence>
<dbReference type="SUPFAM" id="SSF54897">
    <property type="entry name" value="Protease propeptides/inhibitors"/>
    <property type="match status" value="1"/>
</dbReference>
<feature type="signal peptide" evidence="7">
    <location>
        <begin position="1"/>
        <end position="17"/>
    </location>
</feature>
<protein>
    <submittedName>
        <fullName evidence="10">S8 family serine peptidase</fullName>
    </submittedName>
</protein>
<dbReference type="InterPro" id="IPR023828">
    <property type="entry name" value="Peptidase_S8_Ser-AS"/>
</dbReference>
<evidence type="ECO:0000256" key="1">
    <source>
        <dbReference type="ARBA" id="ARBA00011073"/>
    </source>
</evidence>
<proteinExistence type="inferred from homology"/>
<dbReference type="InterPro" id="IPR022398">
    <property type="entry name" value="Peptidase_S8_His-AS"/>
</dbReference>
<feature type="active site" description="Charge relay system" evidence="5">
    <location>
        <position position="356"/>
    </location>
</feature>
<evidence type="ECO:0000313" key="10">
    <source>
        <dbReference type="EMBL" id="MBW5482565.1"/>
    </source>
</evidence>
<keyword evidence="3 5" id="KW-0378">Hydrolase</keyword>
<keyword evidence="11" id="KW-1185">Reference proteome</keyword>
<dbReference type="InterPro" id="IPR034193">
    <property type="entry name" value="PCSK9_ProteinaseK-like"/>
</dbReference>
<dbReference type="PROSITE" id="PS51892">
    <property type="entry name" value="SUBTILASE"/>
    <property type="match status" value="1"/>
</dbReference>
<dbReference type="PANTHER" id="PTHR43806">
    <property type="entry name" value="PEPTIDASE S8"/>
    <property type="match status" value="1"/>
</dbReference>
<dbReference type="PROSITE" id="PS00136">
    <property type="entry name" value="SUBTILASE_ASP"/>
    <property type="match status" value="1"/>
</dbReference>
<accession>A0ABS6Z485</accession>
<dbReference type="Pfam" id="PF05922">
    <property type="entry name" value="Inhibitor_I9"/>
    <property type="match status" value="1"/>
</dbReference>
<evidence type="ECO:0000259" key="9">
    <source>
        <dbReference type="Pfam" id="PF05922"/>
    </source>
</evidence>
<dbReference type="PROSITE" id="PS00138">
    <property type="entry name" value="SUBTILASE_SER"/>
    <property type="match status" value="1"/>
</dbReference>
<comment type="caution">
    <text evidence="10">The sequence shown here is derived from an EMBL/GenBank/DDBJ whole genome shotgun (WGS) entry which is preliminary data.</text>
</comment>
<dbReference type="Gene3D" id="3.30.70.80">
    <property type="entry name" value="Peptidase S8 propeptide/proteinase inhibitor I9"/>
    <property type="match status" value="1"/>
</dbReference>
<feature type="domain" description="Inhibitor I9" evidence="9">
    <location>
        <begin position="36"/>
        <end position="126"/>
    </location>
</feature>